<reference evidence="2 3" key="1">
    <citation type="submission" date="2016-11" db="EMBL/GenBank/DDBJ databases">
        <authorList>
            <person name="Jaros S."/>
            <person name="Januszkiewicz K."/>
            <person name="Wedrychowicz H."/>
        </authorList>
    </citation>
    <scope>NUCLEOTIDE SEQUENCE [LARGE SCALE GENOMIC DNA]</scope>
    <source>
        <strain evidence="2 3">Con a/3</strain>
    </source>
</reference>
<dbReference type="Proteomes" id="UP000188597">
    <property type="component" value="Unassembled WGS sequence"/>
</dbReference>
<gene>
    <name evidence="2" type="ORF">UN64_08340</name>
</gene>
<dbReference type="RefSeq" id="WP_077361625.1">
    <property type="nucleotide sequence ID" value="NZ_MQMF01000002.1"/>
</dbReference>
<keyword evidence="1" id="KW-0175">Coiled coil</keyword>
<feature type="coiled-coil region" evidence="1">
    <location>
        <begin position="9"/>
        <end position="120"/>
    </location>
</feature>
<evidence type="ECO:0000313" key="2">
    <source>
        <dbReference type="EMBL" id="OOE12117.1"/>
    </source>
</evidence>
<dbReference type="EMBL" id="MQMF01000002">
    <property type="protein sequence ID" value="OOE12117.1"/>
    <property type="molecule type" value="Genomic_DNA"/>
</dbReference>
<organism evidence="2 3">
    <name type="scientific">Fictibacillus arsenicus</name>
    <dbReference type="NCBI Taxonomy" id="255247"/>
    <lineage>
        <taxon>Bacteria</taxon>
        <taxon>Bacillati</taxon>
        <taxon>Bacillota</taxon>
        <taxon>Bacilli</taxon>
        <taxon>Bacillales</taxon>
        <taxon>Fictibacillaceae</taxon>
        <taxon>Fictibacillus</taxon>
    </lineage>
</organism>
<comment type="caution">
    <text evidence="2">The sequence shown here is derived from an EMBL/GenBank/DDBJ whole genome shotgun (WGS) entry which is preliminary data.</text>
</comment>
<dbReference type="OrthoDB" id="2679997at2"/>
<evidence type="ECO:0000313" key="3">
    <source>
        <dbReference type="Proteomes" id="UP000188597"/>
    </source>
</evidence>
<sequence length="298" mass="34965">MGTKDKLSYERLISRIEYYKEKALDLEKKLLFAEEKIENLENEINSNESIRLIEEKEKELVNLRAQVEDFSKKISRLQDHEMEKRMNGYEELLKNIQDELNEKDQQIDLYQQRIKSMEKRININRSPEPIVDENINVDEAKSAAPGKKEEKSCLSYFDYSVIFTKEKTGFVRGNFYLENTGTETLDNPYICFRFQPAEASSLKGKIISLLTSPSQEEMAQSVWMFMDNEWALEAKDRGEIWICPLRETKINSGGKLTLDDFQIPIRSKIDENITVEAFVYFHKQNYRAKAVNHIAINF</sequence>
<protein>
    <submittedName>
        <fullName evidence="2">Uncharacterized protein</fullName>
    </submittedName>
</protein>
<proteinExistence type="predicted"/>
<accession>A0A1V3G751</accession>
<dbReference type="AlphaFoldDB" id="A0A1V3G751"/>
<name>A0A1V3G751_9BACL</name>
<evidence type="ECO:0000256" key="1">
    <source>
        <dbReference type="SAM" id="Coils"/>
    </source>
</evidence>